<dbReference type="Gene3D" id="3.30.200.20">
    <property type="entry name" value="Phosphorylase Kinase, domain 1"/>
    <property type="match status" value="1"/>
</dbReference>
<feature type="region of interest" description="Disordered" evidence="6">
    <location>
        <begin position="1"/>
        <end position="27"/>
    </location>
</feature>
<feature type="region of interest" description="Disordered" evidence="6">
    <location>
        <begin position="317"/>
        <end position="349"/>
    </location>
</feature>
<dbReference type="PANTHER" id="PTHR43289">
    <property type="entry name" value="MITOGEN-ACTIVATED PROTEIN KINASE KINASE KINASE 20-RELATED"/>
    <property type="match status" value="1"/>
</dbReference>
<dbReference type="GO" id="GO:0005524">
    <property type="term" value="F:ATP binding"/>
    <property type="evidence" value="ECO:0007669"/>
    <property type="project" value="UniProtKB-UniRule"/>
</dbReference>
<dbReference type="EMBL" id="CP012670">
    <property type="protein sequence ID" value="AUX22570.1"/>
    <property type="molecule type" value="Genomic_DNA"/>
</dbReference>
<dbReference type="PANTHER" id="PTHR43289:SF30">
    <property type="entry name" value="NON-SPECIFIC SERINE_THREONINE PROTEIN KINASE"/>
    <property type="match status" value="1"/>
</dbReference>
<proteinExistence type="predicted"/>
<dbReference type="InterPro" id="IPR008271">
    <property type="entry name" value="Ser/Thr_kinase_AS"/>
</dbReference>
<evidence type="ECO:0000259" key="7">
    <source>
        <dbReference type="PROSITE" id="PS50011"/>
    </source>
</evidence>
<evidence type="ECO:0000256" key="3">
    <source>
        <dbReference type="ARBA" id="ARBA00022777"/>
    </source>
</evidence>
<sequence length="908" mass="96702">MTQGLEATRHAAGEGSPPGAGNERAASARPWWRPGLVVDGRYRLDRLLGEGGMGVVWAASHTLTGKPFALKFVKGGAVSGAVGVRLLREARIVSTLRHPNVVEVHDLIELDGGTPVMVMELLSGESLARRLLREPRMPLREVAAIFLPVISAVRTAHALRIVHRDLKPENIFLVDGSSARVKVLDFGIAKRTALEGQDAQTTGLTDSGTRLGTPCYMSPEQAFGEPIDHRTDIWSLGLLLYECLSGVLPTRADNAGQVFKIIVTGAISPLDRTAPHVPRELSSLVSRMLSTARDARLADLGEVVRVLEPLAQAAPPCLDAPAPPAAVRSEPPVMEPDRHAGEEGDGVDPMAATERTDIAARPAQRPSAGRRAGARAAAWTIGLGVALAGSLAGALALRGEPPPEVAAITVLPRSGPQAHGLYTAALQAARDAREAEAVDLLRQAVATDDAFAAAHLRLAIHAPELAEARKHHARAEALSAALDPDERAILAAMEPALGRDVADTALCAERLGALAAQHPDDAELLSLLARCALRSDIHASVAAARRIVEIEPHHARGWAALARSLQRLGSLNESAAAIDRCLAISPRAASCYEVRSELHSALGLCADVEHDLQLMLPAARGRGPQILRKLASSIHAQGRSPDAVRELTRQSRVSLPEAERRHVSLLDEANLSAFMGNFAAAEDQLRRARLWISADSRAHADVARALIDIALETDRALEAASIAETCVENYSACATGSADLLRVMRHAGLLTRAEFQRRRAEQLSPSRAPGAADLAPSAWMRAHARWIGDPEEAAEDAPALPLAALMSHQVGHEVHADIGAVYHLAGMPHHAIYALRRAVTTCDGLGWPVRYVRSFWFLGQALEQTRDVPGACEAYASVIARWGSAAPRSVTAERARARMTALGCGTIG</sequence>
<evidence type="ECO:0000313" key="8">
    <source>
        <dbReference type="EMBL" id="AUX22570.1"/>
    </source>
</evidence>
<dbReference type="PROSITE" id="PS50011">
    <property type="entry name" value="PROTEIN_KINASE_DOM"/>
    <property type="match status" value="1"/>
</dbReference>
<dbReference type="GO" id="GO:0004674">
    <property type="term" value="F:protein serine/threonine kinase activity"/>
    <property type="evidence" value="ECO:0007669"/>
    <property type="project" value="TreeGrafter"/>
</dbReference>
<reference evidence="8 9" key="1">
    <citation type="submission" date="2015-09" db="EMBL/GenBank/DDBJ databases">
        <title>Sorangium comparison.</title>
        <authorList>
            <person name="Zaburannyi N."/>
            <person name="Bunk B."/>
            <person name="Overmann J."/>
            <person name="Mueller R."/>
        </authorList>
    </citation>
    <scope>NUCLEOTIDE SEQUENCE [LARGE SCALE GENOMIC DNA]</scope>
    <source>
        <strain evidence="8 9">So ceGT47</strain>
    </source>
</reference>
<dbReference type="PROSITE" id="PS00107">
    <property type="entry name" value="PROTEIN_KINASE_ATP"/>
    <property type="match status" value="1"/>
</dbReference>
<evidence type="ECO:0000256" key="1">
    <source>
        <dbReference type="ARBA" id="ARBA00022679"/>
    </source>
</evidence>
<feature type="domain" description="Protein kinase" evidence="7">
    <location>
        <begin position="42"/>
        <end position="311"/>
    </location>
</feature>
<gene>
    <name evidence="8" type="ORF">SOCEGT47_030740</name>
</gene>
<dbReference type="Gene3D" id="1.10.510.10">
    <property type="entry name" value="Transferase(Phosphotransferase) domain 1"/>
    <property type="match status" value="1"/>
</dbReference>
<organism evidence="8 9">
    <name type="scientific">Sorangium cellulosum</name>
    <name type="common">Polyangium cellulosum</name>
    <dbReference type="NCBI Taxonomy" id="56"/>
    <lineage>
        <taxon>Bacteria</taxon>
        <taxon>Pseudomonadati</taxon>
        <taxon>Myxococcota</taxon>
        <taxon>Polyangia</taxon>
        <taxon>Polyangiales</taxon>
        <taxon>Polyangiaceae</taxon>
        <taxon>Sorangium</taxon>
    </lineage>
</organism>
<feature type="binding site" evidence="5">
    <location>
        <position position="71"/>
    </location>
    <ligand>
        <name>ATP</name>
        <dbReference type="ChEBI" id="CHEBI:30616"/>
    </ligand>
</feature>
<evidence type="ECO:0000256" key="4">
    <source>
        <dbReference type="ARBA" id="ARBA00022840"/>
    </source>
</evidence>
<dbReference type="RefSeq" id="WP_129347713.1">
    <property type="nucleotide sequence ID" value="NZ_CP012670.1"/>
</dbReference>
<dbReference type="PROSITE" id="PS00108">
    <property type="entry name" value="PROTEIN_KINASE_ST"/>
    <property type="match status" value="1"/>
</dbReference>
<dbReference type="Pfam" id="PF00069">
    <property type="entry name" value="Pkinase"/>
    <property type="match status" value="1"/>
</dbReference>
<keyword evidence="1" id="KW-0808">Transferase</keyword>
<dbReference type="SUPFAM" id="SSF56112">
    <property type="entry name" value="Protein kinase-like (PK-like)"/>
    <property type="match status" value="1"/>
</dbReference>
<dbReference type="Proteomes" id="UP000295781">
    <property type="component" value="Chromosome"/>
</dbReference>
<dbReference type="InterPro" id="IPR017441">
    <property type="entry name" value="Protein_kinase_ATP_BS"/>
</dbReference>
<name>A0A4P2Q0A4_SORCE</name>
<evidence type="ECO:0000256" key="5">
    <source>
        <dbReference type="PROSITE-ProRule" id="PRU10141"/>
    </source>
</evidence>
<keyword evidence="3" id="KW-0418">Kinase</keyword>
<dbReference type="OrthoDB" id="5502340at2"/>
<evidence type="ECO:0000313" key="9">
    <source>
        <dbReference type="Proteomes" id="UP000295781"/>
    </source>
</evidence>
<dbReference type="Gene3D" id="1.25.40.10">
    <property type="entry name" value="Tetratricopeptide repeat domain"/>
    <property type="match status" value="2"/>
</dbReference>
<evidence type="ECO:0000256" key="6">
    <source>
        <dbReference type="SAM" id="MobiDB-lite"/>
    </source>
</evidence>
<evidence type="ECO:0000256" key="2">
    <source>
        <dbReference type="ARBA" id="ARBA00022741"/>
    </source>
</evidence>
<dbReference type="InterPro" id="IPR011009">
    <property type="entry name" value="Kinase-like_dom_sf"/>
</dbReference>
<dbReference type="InterPro" id="IPR011990">
    <property type="entry name" value="TPR-like_helical_dom_sf"/>
</dbReference>
<keyword evidence="2 5" id="KW-0547">Nucleotide-binding</keyword>
<keyword evidence="4 5" id="KW-0067">ATP-binding</keyword>
<dbReference type="SUPFAM" id="SSF48452">
    <property type="entry name" value="TPR-like"/>
    <property type="match status" value="2"/>
</dbReference>
<dbReference type="InterPro" id="IPR000719">
    <property type="entry name" value="Prot_kinase_dom"/>
</dbReference>
<accession>A0A4P2Q0A4</accession>
<dbReference type="AlphaFoldDB" id="A0A4P2Q0A4"/>
<dbReference type="SMART" id="SM00220">
    <property type="entry name" value="S_TKc"/>
    <property type="match status" value="1"/>
</dbReference>
<protein>
    <recommendedName>
        <fullName evidence="7">Protein kinase domain-containing protein</fullName>
    </recommendedName>
</protein>
<dbReference type="CDD" id="cd14014">
    <property type="entry name" value="STKc_PknB_like"/>
    <property type="match status" value="1"/>
</dbReference>